<evidence type="ECO:0000256" key="4">
    <source>
        <dbReference type="ARBA" id="ARBA00022960"/>
    </source>
</evidence>
<keyword evidence="10" id="KW-0961">Cell wall biogenesis/degradation</keyword>
<dbReference type="PANTHER" id="PTHR47019">
    <property type="entry name" value="LIPID II FLIPPASE MURJ"/>
    <property type="match status" value="1"/>
</dbReference>
<dbReference type="CDD" id="cd13123">
    <property type="entry name" value="MATE_MurJ_like"/>
    <property type="match status" value="1"/>
</dbReference>
<dbReference type="RefSeq" id="WP_021761663.1">
    <property type="nucleotide sequence ID" value="NC_022444.1"/>
</dbReference>
<evidence type="ECO:0000256" key="6">
    <source>
        <dbReference type="ARBA" id="ARBA00022989"/>
    </source>
</evidence>
<feature type="transmembrane region" description="Helical" evidence="10">
    <location>
        <begin position="87"/>
        <end position="112"/>
    </location>
</feature>
<comment type="function">
    <text evidence="8 10">Involved in peptidoglycan biosynthesis. Transports lipid-linked peptidoglycan precursors from the inner to the outer leaflet of the cytoplasmic membrane.</text>
</comment>
<dbReference type="GO" id="GO:0015648">
    <property type="term" value="F:lipid-linked peptidoglycan transporter activity"/>
    <property type="evidence" value="ECO:0007669"/>
    <property type="project" value="UniProtKB-UniRule"/>
</dbReference>
<feature type="transmembrane region" description="Helical" evidence="10">
    <location>
        <begin position="392"/>
        <end position="412"/>
    </location>
</feature>
<keyword evidence="4 10" id="KW-0133">Cell shape</keyword>
<evidence type="ECO:0000313" key="11">
    <source>
        <dbReference type="EMBL" id="AGW14611.1"/>
    </source>
</evidence>
<gene>
    <name evidence="10" type="primary">murJ</name>
    <name evidence="11" type="ORF">DGI_2884</name>
</gene>
<dbReference type="GO" id="GO:0009252">
    <property type="term" value="P:peptidoglycan biosynthetic process"/>
    <property type="evidence" value="ECO:0007669"/>
    <property type="project" value="UniProtKB-UniRule"/>
</dbReference>
<dbReference type="NCBIfam" id="TIGR01695">
    <property type="entry name" value="murJ_mviN"/>
    <property type="match status" value="1"/>
</dbReference>
<feature type="transmembrane region" description="Helical" evidence="10">
    <location>
        <begin position="170"/>
        <end position="187"/>
    </location>
</feature>
<organism evidence="11 12">
    <name type="scientific">Megalodesulfovibrio gigas (strain ATCC 19364 / DSM 1382 / NCIMB 9332 / VKM B-1759)</name>
    <name type="common">Desulfovibrio gigas</name>
    <dbReference type="NCBI Taxonomy" id="1121448"/>
    <lineage>
        <taxon>Bacteria</taxon>
        <taxon>Pseudomonadati</taxon>
        <taxon>Thermodesulfobacteriota</taxon>
        <taxon>Desulfovibrionia</taxon>
        <taxon>Desulfovibrionales</taxon>
        <taxon>Desulfovibrionaceae</taxon>
        <taxon>Megalodesulfovibrio</taxon>
    </lineage>
</organism>
<dbReference type="GO" id="GO:0071555">
    <property type="term" value="P:cell wall organization"/>
    <property type="evidence" value="ECO:0007669"/>
    <property type="project" value="UniProtKB-KW"/>
</dbReference>
<feature type="transmembrane region" description="Helical" evidence="10">
    <location>
        <begin position="44"/>
        <end position="66"/>
    </location>
</feature>
<feature type="transmembrane region" description="Helical" evidence="10">
    <location>
        <begin position="452"/>
        <end position="475"/>
    </location>
</feature>
<keyword evidence="3 10" id="KW-0812">Transmembrane</keyword>
<evidence type="ECO:0000256" key="7">
    <source>
        <dbReference type="ARBA" id="ARBA00023136"/>
    </source>
</evidence>
<name>T2GES3_MEGG1</name>
<reference evidence="11 12" key="1">
    <citation type="journal article" date="2013" name="J. Bacteriol.">
        <title>Roles of HynAB and Ech, the only two hydrogenases found in the model sulfate reducer Desulfovibrio gigas.</title>
        <authorList>
            <person name="Morais-Silva F.O."/>
            <person name="Santos C.I."/>
            <person name="Rodrigues R."/>
            <person name="Pereira I.A."/>
            <person name="Rodrigues-Pousada C."/>
        </authorList>
    </citation>
    <scope>NUCLEOTIDE SEQUENCE [LARGE SCALE GENOMIC DNA]</scope>
    <source>
        <strain evidence="12">ATCC 19364 / DSM 1382 / NCIMB 9332 / VKM B-1759</strain>
    </source>
</reference>
<dbReference type="Pfam" id="PF03023">
    <property type="entry name" value="MurJ"/>
    <property type="match status" value="1"/>
</dbReference>
<feature type="transmembrane region" description="Helical" evidence="10">
    <location>
        <begin position="360"/>
        <end position="380"/>
    </location>
</feature>
<sequence length="535" mass="56721">MSTTRTIGLAALVMGGSVLLSRFMGLARDKAISYVHGATLDTDIYFTAFVIPDFLNYLLAGGYFSITLIPLLAEKFGRGTPAGEADAWAFFSTVLTWLTAAAVLLTGLAMAFAPQLARLAAPGFDAESLQRLAQFLRIILPAQIFFMAGSCATGLLYLRKQFYAPALSPLIYNGCIILFGLLLPGDGMEGFCWGVLAGSFLGNFLLPFLAAARTAPGHGQEGGAGLRLAMRWRHPDLGRFLLLALPLMLGQSVVVLDEQLVRVFGSLTQEGAVSWLTYARRIMLVPVGVVAQAAGVASYPFLASLAAKGDAEGFTKTLSSSLRNTTAVLVPLSIWMIAVAGPTISLIFEQGRFDAADAAATALCLQILLAGVFCWGIQQLVGRAFYARQDTVSPAVIGTLATLAAVPAYWLLGSRFGAAGLAAASAGSVALYTLLLAGWWRRRHGGEVFAGLWRVLGGTLGLAVLAGLPAAGMVWTAGRISLAGPLLQAFLVICLSGVLFFLLYLWASARLMPDAAAPMLDLLGKIRRKFLRRTS</sequence>
<dbReference type="GO" id="GO:0005886">
    <property type="term" value="C:plasma membrane"/>
    <property type="evidence" value="ECO:0007669"/>
    <property type="project" value="UniProtKB-SubCell"/>
</dbReference>
<evidence type="ECO:0000256" key="10">
    <source>
        <dbReference type="HAMAP-Rule" id="MF_02078"/>
    </source>
</evidence>
<dbReference type="EMBL" id="CP006585">
    <property type="protein sequence ID" value="AGW14611.1"/>
    <property type="molecule type" value="Genomic_DNA"/>
</dbReference>
<feature type="transmembrane region" description="Helical" evidence="10">
    <location>
        <begin position="487"/>
        <end position="507"/>
    </location>
</feature>
<evidence type="ECO:0000256" key="8">
    <source>
        <dbReference type="ARBA" id="ARBA00060041"/>
    </source>
</evidence>
<protein>
    <recommendedName>
        <fullName evidence="10">Probable lipid II flippase MurJ</fullName>
    </recommendedName>
</protein>
<accession>T2GES3</accession>
<keyword evidence="7 10" id="KW-0472">Membrane</keyword>
<feature type="transmembrane region" description="Helical" evidence="10">
    <location>
        <begin position="237"/>
        <end position="256"/>
    </location>
</feature>
<evidence type="ECO:0000256" key="5">
    <source>
        <dbReference type="ARBA" id="ARBA00022984"/>
    </source>
</evidence>
<feature type="transmembrane region" description="Helical" evidence="10">
    <location>
        <begin position="7"/>
        <end position="24"/>
    </location>
</feature>
<evidence type="ECO:0000256" key="9">
    <source>
        <dbReference type="ARBA" id="ARBA00061532"/>
    </source>
</evidence>
<evidence type="ECO:0000256" key="1">
    <source>
        <dbReference type="ARBA" id="ARBA00004651"/>
    </source>
</evidence>
<dbReference type="Proteomes" id="UP000016587">
    <property type="component" value="Chromosome"/>
</dbReference>
<dbReference type="HAMAP" id="MF_02078">
    <property type="entry name" value="MurJ_MviN"/>
    <property type="match status" value="1"/>
</dbReference>
<dbReference type="STRING" id="1121448.DGI_2884"/>
<dbReference type="KEGG" id="dgg:DGI_2884"/>
<feature type="transmembrane region" description="Helical" evidence="10">
    <location>
        <begin position="283"/>
        <end position="307"/>
    </location>
</feature>
<feature type="transmembrane region" description="Helical" evidence="10">
    <location>
        <begin position="132"/>
        <end position="158"/>
    </location>
</feature>
<dbReference type="UniPathway" id="UPA00219"/>
<feature type="transmembrane region" description="Helical" evidence="10">
    <location>
        <begin position="328"/>
        <end position="348"/>
    </location>
</feature>
<comment type="pathway">
    <text evidence="10">Cell wall biogenesis; peptidoglycan biosynthesis.</text>
</comment>
<dbReference type="PANTHER" id="PTHR47019:SF1">
    <property type="entry name" value="LIPID II FLIPPASE MURJ"/>
    <property type="match status" value="1"/>
</dbReference>
<dbReference type="HOGENOM" id="CLU_006797_5_2_7"/>
<comment type="similarity">
    <text evidence="9 10">Belongs to the MurJ/MviN family.</text>
</comment>
<feature type="transmembrane region" description="Helical" evidence="10">
    <location>
        <begin position="418"/>
        <end position="440"/>
    </location>
</feature>
<dbReference type="eggNOG" id="COG0728">
    <property type="taxonomic scope" value="Bacteria"/>
</dbReference>
<feature type="transmembrane region" description="Helical" evidence="10">
    <location>
        <begin position="193"/>
        <end position="212"/>
    </location>
</feature>
<dbReference type="InterPro" id="IPR004268">
    <property type="entry name" value="MurJ"/>
</dbReference>
<reference evidence="12" key="2">
    <citation type="submission" date="2013-07" db="EMBL/GenBank/DDBJ databases">
        <authorList>
            <person name="Morais-Silva F.O."/>
            <person name="Rezende A.M."/>
            <person name="Pimentel C."/>
            <person name="Resende D.M."/>
            <person name="Santos C.I."/>
            <person name="Clemente C."/>
            <person name="de Oliveira L.M."/>
            <person name="da Silva S.M."/>
            <person name="Costa D.A."/>
            <person name="Varela-Raposo A."/>
            <person name="Horacio E.C.A."/>
            <person name="Matos M."/>
            <person name="Flores O."/>
            <person name="Ruiz J.C."/>
            <person name="Rodrigues-Pousada C."/>
        </authorList>
    </citation>
    <scope>NUCLEOTIDE SEQUENCE [LARGE SCALE GENOMIC DNA]</scope>
    <source>
        <strain evidence="12">ATCC 19364 / DSM 1382 / NCIMB 9332 / VKM B-1759</strain>
    </source>
</reference>
<dbReference type="GO" id="GO:0008360">
    <property type="term" value="P:regulation of cell shape"/>
    <property type="evidence" value="ECO:0007669"/>
    <property type="project" value="UniProtKB-KW"/>
</dbReference>
<dbReference type="PRINTS" id="PR01806">
    <property type="entry name" value="VIRFACTRMVIN"/>
</dbReference>
<dbReference type="GO" id="GO:0034204">
    <property type="term" value="P:lipid translocation"/>
    <property type="evidence" value="ECO:0007669"/>
    <property type="project" value="TreeGrafter"/>
</dbReference>
<dbReference type="AlphaFoldDB" id="T2GES3"/>
<keyword evidence="10" id="KW-0813">Transport</keyword>
<keyword evidence="12" id="KW-1185">Reference proteome</keyword>
<proteinExistence type="inferred from homology"/>
<evidence type="ECO:0000256" key="2">
    <source>
        <dbReference type="ARBA" id="ARBA00022475"/>
    </source>
</evidence>
<keyword evidence="5 10" id="KW-0573">Peptidoglycan synthesis</keyword>
<evidence type="ECO:0000256" key="3">
    <source>
        <dbReference type="ARBA" id="ARBA00022692"/>
    </source>
</evidence>
<dbReference type="PATRIC" id="fig|1121448.10.peg.2847"/>
<keyword evidence="6 10" id="KW-1133">Transmembrane helix</keyword>
<keyword evidence="2 10" id="KW-1003">Cell membrane</keyword>
<dbReference type="InterPro" id="IPR051050">
    <property type="entry name" value="Lipid_II_flippase_MurJ/MviN"/>
</dbReference>
<evidence type="ECO:0000313" key="12">
    <source>
        <dbReference type="Proteomes" id="UP000016587"/>
    </source>
</evidence>
<comment type="subcellular location">
    <subcellularLocation>
        <location evidence="1 10">Cell membrane</location>
        <topology evidence="1 10">Multi-pass membrane protein</topology>
    </subcellularLocation>
</comment>